<evidence type="ECO:0000313" key="5">
    <source>
        <dbReference type="Proteomes" id="UP001500962"/>
    </source>
</evidence>
<protein>
    <submittedName>
        <fullName evidence="2">Biotin/lipoate A/B protein ligase family protein</fullName>
    </submittedName>
    <submittedName>
        <fullName evidence="3">Lipoate--protein ligase family protein</fullName>
    </submittedName>
</protein>
<evidence type="ECO:0000259" key="1">
    <source>
        <dbReference type="PROSITE" id="PS51733"/>
    </source>
</evidence>
<keyword evidence="4" id="KW-1185">Reference proteome</keyword>
<dbReference type="RefSeq" id="WP_244704815.1">
    <property type="nucleotide sequence ID" value="NZ_BAAADN010000041.1"/>
</dbReference>
<reference evidence="2" key="1">
    <citation type="journal article" date="2014" name="Int. J. Syst. Evol. Microbiol.">
        <title>Complete genome sequence of Corynebacterium casei LMG S-19264T (=DSM 44701T), isolated from a smear-ripened cheese.</title>
        <authorList>
            <consortium name="US DOE Joint Genome Institute (JGI-PGF)"/>
            <person name="Walter F."/>
            <person name="Albersmeier A."/>
            <person name="Kalinowski J."/>
            <person name="Ruckert C."/>
        </authorList>
    </citation>
    <scope>NUCLEOTIDE SEQUENCE</scope>
    <source>
        <strain evidence="2">JCM 12289</strain>
    </source>
</reference>
<dbReference type="Proteomes" id="UP001500962">
    <property type="component" value="Unassembled WGS sequence"/>
</dbReference>
<reference evidence="3" key="2">
    <citation type="submission" date="2022-04" db="EMBL/GenBank/DDBJ databases">
        <title>Sequencing and genomic assembly of Halococcus dombrowskii.</title>
        <authorList>
            <person name="Lim S.W."/>
            <person name="MacLea K.S."/>
        </authorList>
    </citation>
    <scope>NUCLEOTIDE SEQUENCE</scope>
    <source>
        <strain evidence="3">H4</strain>
    </source>
</reference>
<dbReference type="CDD" id="cd16443">
    <property type="entry name" value="LplA"/>
    <property type="match status" value="1"/>
</dbReference>
<dbReference type="Pfam" id="PF21948">
    <property type="entry name" value="LplA-B_cat"/>
    <property type="match status" value="1"/>
</dbReference>
<proteinExistence type="predicted"/>
<evidence type="ECO:0000313" key="4">
    <source>
        <dbReference type="Proteomes" id="UP000830542"/>
    </source>
</evidence>
<evidence type="ECO:0000313" key="3">
    <source>
        <dbReference type="EMBL" id="UOO96266.1"/>
    </source>
</evidence>
<dbReference type="InterPro" id="IPR050664">
    <property type="entry name" value="Octanoyltrans_LipM/LipL"/>
</dbReference>
<gene>
    <name evidence="2" type="ORF">GCM10008985_26230</name>
    <name evidence="3" type="ORF">MUK72_06050</name>
</gene>
<dbReference type="Gene3D" id="3.30.930.10">
    <property type="entry name" value="Bira Bifunctional Protein, Domain 2"/>
    <property type="match status" value="1"/>
</dbReference>
<dbReference type="Proteomes" id="UP000830542">
    <property type="component" value="Chromosome"/>
</dbReference>
<dbReference type="InterPro" id="IPR045864">
    <property type="entry name" value="aa-tRNA-synth_II/BPL/LPL"/>
</dbReference>
<dbReference type="AlphaFoldDB" id="A0AAV3SJ40"/>
<dbReference type="KEGG" id="hdo:MUK72_06050"/>
<accession>A0AAV3SJ40</accession>
<keyword evidence="2" id="KW-0436">Ligase</keyword>
<dbReference type="EMBL" id="CP095005">
    <property type="protein sequence ID" value="UOO96266.1"/>
    <property type="molecule type" value="Genomic_DNA"/>
</dbReference>
<dbReference type="EMBL" id="BAAADN010000041">
    <property type="protein sequence ID" value="GAA0467985.1"/>
    <property type="molecule type" value="Genomic_DNA"/>
</dbReference>
<feature type="domain" description="BPL/LPL catalytic" evidence="1">
    <location>
        <begin position="39"/>
        <end position="229"/>
    </location>
</feature>
<organism evidence="2 5">
    <name type="scientific">Halococcus dombrowskii</name>
    <dbReference type="NCBI Taxonomy" id="179637"/>
    <lineage>
        <taxon>Archaea</taxon>
        <taxon>Methanobacteriati</taxon>
        <taxon>Methanobacteriota</taxon>
        <taxon>Stenosarchaea group</taxon>
        <taxon>Halobacteria</taxon>
        <taxon>Halobacteriales</taxon>
        <taxon>Halococcaceae</taxon>
        <taxon>Halococcus</taxon>
    </lineage>
</organism>
<dbReference type="SUPFAM" id="SSF55681">
    <property type="entry name" value="Class II aaRS and biotin synthetases"/>
    <property type="match status" value="1"/>
</dbReference>
<reference evidence="2" key="3">
    <citation type="submission" date="2023-12" db="EMBL/GenBank/DDBJ databases">
        <authorList>
            <person name="Sun Q."/>
            <person name="Inoue M."/>
        </authorList>
    </citation>
    <scope>NUCLEOTIDE SEQUENCE</scope>
    <source>
        <strain evidence="2">JCM 12289</strain>
    </source>
</reference>
<evidence type="ECO:0000313" key="2">
    <source>
        <dbReference type="EMBL" id="GAA0467985.1"/>
    </source>
</evidence>
<dbReference type="GeneID" id="71761392"/>
<dbReference type="InterPro" id="IPR004143">
    <property type="entry name" value="BPL_LPL_catalytic"/>
</dbReference>
<sequence length="257" mass="28940">MTDPGVTSDENWRIIDDGVHDEPVHHALDDVLIDRLDDGEMAPTIRFWYRTGPAVPIGRFQAYADEVADEYVRDHDIDVVRRITGGGAMYAEPGAVITYSIYLPRAAVADDIERSYERLNRWAIDALRDLGLAAVHEPLNDIAHEDGKIGGAAQLRRSNAVLHHVTMSYALDIEAMLRTLRIGEEKLSDKAVTSAEKRVTRIADYVAEDREAVIDRLKDEFRTTYGGEAGSLTDDELTTAERRAETTFRTDEWNKRL</sequence>
<dbReference type="PROSITE" id="PS51733">
    <property type="entry name" value="BPL_LPL_CATALYTIC"/>
    <property type="match status" value="1"/>
</dbReference>
<dbReference type="PANTHER" id="PTHR43679">
    <property type="entry name" value="OCTANOYLTRANSFERASE LIPM-RELATED"/>
    <property type="match status" value="1"/>
</dbReference>
<dbReference type="PANTHER" id="PTHR43679:SF2">
    <property type="entry name" value="OCTANOYL-[GCVH]:PROTEIN N-OCTANOYLTRANSFERASE"/>
    <property type="match status" value="1"/>
</dbReference>
<name>A0AAV3SJ40_HALDO</name>
<dbReference type="GO" id="GO:0016874">
    <property type="term" value="F:ligase activity"/>
    <property type="evidence" value="ECO:0007669"/>
    <property type="project" value="UniProtKB-KW"/>
</dbReference>